<sequence length="269" mass="31063">MEPLRKLRDLVAKVDYNGVSRQDHREIYKYIEREVLSPKSPIIKHVPPLEVIVYSMRNILLPDLATRRIPELLDLLATVEFYRKRTLDYAQKALVWNDYYKTEGTAVTLSHDEEEFLRKLESQESDLRKVYITILTTCCELDMYLLWTATPPSIADAMIRFNEYFPFLNENCDSESPRLFHSDLSDSEAGQVEDVGLKFCDFAQATIEWATEYAGDGQTMHSVFSTEEFRESFPRPCEDDKLSELISYFAKCVTSASQGIEEIFGDGDS</sequence>
<gene>
    <name evidence="1" type="ORF">LshimejAT787_0404410</name>
</gene>
<reference evidence="1" key="1">
    <citation type="submission" date="2022-07" db="EMBL/GenBank/DDBJ databases">
        <title>The genome of Lyophyllum shimeji provides insight into the initial evolution of ectomycorrhizal fungal genome.</title>
        <authorList>
            <person name="Kobayashi Y."/>
            <person name="Shibata T."/>
            <person name="Hirakawa H."/>
            <person name="Shigenobu S."/>
            <person name="Nishiyama T."/>
            <person name="Yamada A."/>
            <person name="Hasebe M."/>
            <person name="Kawaguchi M."/>
        </authorList>
    </citation>
    <scope>NUCLEOTIDE SEQUENCE</scope>
    <source>
        <strain evidence="1">AT787</strain>
    </source>
</reference>
<organism evidence="1 2">
    <name type="scientific">Lyophyllum shimeji</name>
    <name type="common">Hon-shimeji</name>
    <name type="synonym">Tricholoma shimeji</name>
    <dbReference type="NCBI Taxonomy" id="47721"/>
    <lineage>
        <taxon>Eukaryota</taxon>
        <taxon>Fungi</taxon>
        <taxon>Dikarya</taxon>
        <taxon>Basidiomycota</taxon>
        <taxon>Agaricomycotina</taxon>
        <taxon>Agaricomycetes</taxon>
        <taxon>Agaricomycetidae</taxon>
        <taxon>Agaricales</taxon>
        <taxon>Tricholomatineae</taxon>
        <taxon>Lyophyllaceae</taxon>
        <taxon>Lyophyllum</taxon>
    </lineage>
</organism>
<protein>
    <submittedName>
        <fullName evidence="1">Uncharacterized protein</fullName>
    </submittedName>
</protein>
<dbReference type="Proteomes" id="UP001063166">
    <property type="component" value="Unassembled WGS sequence"/>
</dbReference>
<evidence type="ECO:0000313" key="1">
    <source>
        <dbReference type="EMBL" id="GLB37390.1"/>
    </source>
</evidence>
<name>A0A9P3UN28_LYOSH</name>
<dbReference type="OrthoDB" id="3244206at2759"/>
<evidence type="ECO:0000313" key="2">
    <source>
        <dbReference type="Proteomes" id="UP001063166"/>
    </source>
</evidence>
<proteinExistence type="predicted"/>
<dbReference type="EMBL" id="BRPK01000004">
    <property type="protein sequence ID" value="GLB37390.1"/>
    <property type="molecule type" value="Genomic_DNA"/>
</dbReference>
<comment type="caution">
    <text evidence="1">The sequence shown here is derived from an EMBL/GenBank/DDBJ whole genome shotgun (WGS) entry which is preliminary data.</text>
</comment>
<dbReference type="AlphaFoldDB" id="A0A9P3UN28"/>
<accession>A0A9P3UN28</accession>
<keyword evidence="2" id="KW-1185">Reference proteome</keyword>